<feature type="modified residue" description="4-aspartylphosphate" evidence="1">
    <location>
        <position position="55"/>
    </location>
</feature>
<keyword evidence="1" id="KW-0597">Phosphoprotein</keyword>
<gene>
    <name evidence="3" type="ORF">SAMN05660742_107162</name>
</gene>
<dbReference type="InterPro" id="IPR011006">
    <property type="entry name" value="CheY-like_superfamily"/>
</dbReference>
<evidence type="ECO:0000256" key="1">
    <source>
        <dbReference type="PROSITE-ProRule" id="PRU00169"/>
    </source>
</evidence>
<evidence type="ECO:0000259" key="2">
    <source>
        <dbReference type="PROSITE" id="PS50110"/>
    </source>
</evidence>
<dbReference type="PROSITE" id="PS50110">
    <property type="entry name" value="RESPONSE_REGULATORY"/>
    <property type="match status" value="1"/>
</dbReference>
<organism evidence="3 4">
    <name type="scientific">Propionispira arboris</name>
    <dbReference type="NCBI Taxonomy" id="84035"/>
    <lineage>
        <taxon>Bacteria</taxon>
        <taxon>Bacillati</taxon>
        <taxon>Bacillota</taxon>
        <taxon>Negativicutes</taxon>
        <taxon>Selenomonadales</taxon>
        <taxon>Selenomonadaceae</taxon>
        <taxon>Propionispira</taxon>
    </lineage>
</organism>
<keyword evidence="4" id="KW-1185">Reference proteome</keyword>
<dbReference type="GO" id="GO:0000160">
    <property type="term" value="P:phosphorelay signal transduction system"/>
    <property type="evidence" value="ECO:0007669"/>
    <property type="project" value="InterPro"/>
</dbReference>
<dbReference type="STRING" id="84035.SAMN05660742_107162"/>
<reference evidence="3 4" key="1">
    <citation type="submission" date="2016-10" db="EMBL/GenBank/DDBJ databases">
        <authorList>
            <person name="de Groot N.N."/>
        </authorList>
    </citation>
    <scope>NUCLEOTIDE SEQUENCE [LARGE SCALE GENOMIC DNA]</scope>
    <source>
        <strain evidence="3 4">DSM 2179</strain>
    </source>
</reference>
<dbReference type="AlphaFoldDB" id="A0A1H6YU87"/>
<dbReference type="PANTHER" id="PTHR43228:SF1">
    <property type="entry name" value="TWO-COMPONENT RESPONSE REGULATOR ARR22"/>
    <property type="match status" value="1"/>
</dbReference>
<dbReference type="Gene3D" id="3.40.50.2300">
    <property type="match status" value="1"/>
</dbReference>
<feature type="domain" description="Response regulatory" evidence="2">
    <location>
        <begin position="6"/>
        <end position="120"/>
    </location>
</feature>
<accession>A0A1H6YU87</accession>
<evidence type="ECO:0000313" key="3">
    <source>
        <dbReference type="EMBL" id="SEJ43886.1"/>
    </source>
</evidence>
<protein>
    <submittedName>
        <fullName evidence="3">Two-component system, chemotaxis family, response regulator CheY</fullName>
    </submittedName>
</protein>
<dbReference type="Proteomes" id="UP000199662">
    <property type="component" value="Unassembled WGS sequence"/>
</dbReference>
<evidence type="ECO:0000313" key="4">
    <source>
        <dbReference type="Proteomes" id="UP000199662"/>
    </source>
</evidence>
<dbReference type="EMBL" id="FNZK01000007">
    <property type="protein sequence ID" value="SEJ43886.1"/>
    <property type="molecule type" value="Genomic_DNA"/>
</dbReference>
<dbReference type="InterPro" id="IPR001789">
    <property type="entry name" value="Sig_transdc_resp-reg_receiver"/>
</dbReference>
<sequence length="127" mass="14392">MTRKLKILITDDSLLLRRKLKQELESLDCEVFEAKNGKEAVMMYLENQPDGTFLDIVMPEVGGLEALKAIRKINEKAQVIMLSSTGTSSKLVETLKFGAIDFIQKPYTTQQIKKTLDDIRKKVETDA</sequence>
<name>A0A1H6YU87_9FIRM</name>
<dbReference type="Pfam" id="PF00072">
    <property type="entry name" value="Response_reg"/>
    <property type="match status" value="1"/>
</dbReference>
<dbReference type="PANTHER" id="PTHR43228">
    <property type="entry name" value="TWO-COMPONENT RESPONSE REGULATOR"/>
    <property type="match status" value="1"/>
</dbReference>
<proteinExistence type="predicted"/>
<dbReference type="SMART" id="SM00448">
    <property type="entry name" value="REC"/>
    <property type="match status" value="1"/>
</dbReference>
<dbReference type="InterPro" id="IPR052048">
    <property type="entry name" value="ST_Response_Regulator"/>
</dbReference>
<dbReference type="SUPFAM" id="SSF52172">
    <property type="entry name" value="CheY-like"/>
    <property type="match status" value="1"/>
</dbReference>